<dbReference type="PANTHER" id="PTHR36220">
    <property type="entry name" value="UNNAMED PRODUCT"/>
    <property type="match status" value="1"/>
</dbReference>
<evidence type="ECO:0000256" key="1">
    <source>
        <dbReference type="ARBA" id="ARBA00022729"/>
    </source>
</evidence>
<comment type="caution">
    <text evidence="5">The sequence shown here is derived from an EMBL/GenBank/DDBJ whole genome shotgun (WGS) entry which is preliminary data.</text>
</comment>
<evidence type="ECO:0000256" key="4">
    <source>
        <dbReference type="SAM" id="SignalP"/>
    </source>
</evidence>
<proteinExistence type="predicted"/>
<evidence type="ECO:0000256" key="3">
    <source>
        <dbReference type="ARBA" id="ARBA00023180"/>
    </source>
</evidence>
<evidence type="ECO:0000256" key="2">
    <source>
        <dbReference type="ARBA" id="ARBA00022737"/>
    </source>
</evidence>
<reference evidence="6" key="1">
    <citation type="journal article" date="2019" name="Int. J. Syst. Evol. Microbiol.">
        <title>The Global Catalogue of Microorganisms (GCM) 10K type strain sequencing project: providing services to taxonomists for standard genome sequencing and annotation.</title>
        <authorList>
            <consortium name="The Broad Institute Genomics Platform"/>
            <consortium name="The Broad Institute Genome Sequencing Center for Infectious Disease"/>
            <person name="Wu L."/>
            <person name="Ma J."/>
        </authorList>
    </citation>
    <scope>NUCLEOTIDE SEQUENCE [LARGE SCALE GENOMIC DNA]</scope>
    <source>
        <strain evidence="6">JCM 17657</strain>
    </source>
</reference>
<dbReference type="EMBL" id="BAABIV010000002">
    <property type="protein sequence ID" value="GAA4971192.1"/>
    <property type="molecule type" value="Genomic_DNA"/>
</dbReference>
<dbReference type="InterPro" id="IPR013519">
    <property type="entry name" value="Int_alpha_beta-p"/>
</dbReference>
<evidence type="ECO:0000313" key="5">
    <source>
        <dbReference type="EMBL" id="GAA4971192.1"/>
    </source>
</evidence>
<name>A0ABP9HHV1_9ACTN</name>
<dbReference type="InterPro" id="IPR028994">
    <property type="entry name" value="Integrin_alpha_N"/>
</dbReference>
<dbReference type="Pfam" id="PF01839">
    <property type="entry name" value="FG-GAP"/>
    <property type="match status" value="1"/>
</dbReference>
<dbReference type="SMART" id="SM00191">
    <property type="entry name" value="Int_alpha"/>
    <property type="match status" value="3"/>
</dbReference>
<dbReference type="SUPFAM" id="SSF69318">
    <property type="entry name" value="Integrin alpha N-terminal domain"/>
    <property type="match status" value="1"/>
</dbReference>
<evidence type="ECO:0008006" key="7">
    <source>
        <dbReference type="Google" id="ProtNLM"/>
    </source>
</evidence>
<feature type="signal peptide" evidence="4">
    <location>
        <begin position="1"/>
        <end position="35"/>
    </location>
</feature>
<keyword evidence="6" id="KW-1185">Reference proteome</keyword>
<sequence>MGRGLSMRVRWLSAALISVLVAGSGLTGSTAPAEAAAACPSGVESDFNGDGVRDMVIADPEATVGAYERAGEVHVVYGGGKGTLSLHQNTTGVPGAVESGDQFGAALAVYDANLDGCSDLAVGIPYEDLAVTSETSSKTYSDAGLVQVIYGSTDGLAGASSPVANEYLQGEGKPLGGAPEHEDWIGFALAAGKSSGGVPFLLIGGPGEDLGTVADAGMAFYVHGTARTVAAFHQDTAAGGDVPGIVEPDDRFGASVVATPTHFAVGEPGEALGTKTFAGGAAVFSHTLVSTHPKPLFGLAQDQEPISSDGEVGDGFATSMAMVPYRPSGATATSESLLAVGVPGEDLEATVDAGAVHIFRITASGTFTETAWITQDSPDVYGGTQPGDFFGQSLAAVNTAPSTTSSATTVRLAIGVPGDEYSQEYVDRGGVHTVPMVGAPGASDSWVNPGYGIPPGPAPHVLAGTSLAATPGALLIGLPYGPPEGHAVHGYKWNGTTGEEPTVTYKPGEGGLPADGKAFGAVVR</sequence>
<accession>A0ABP9HHV1</accession>
<organism evidence="5 6">
    <name type="scientific">Streptomyces hyderabadensis</name>
    <dbReference type="NCBI Taxonomy" id="598549"/>
    <lineage>
        <taxon>Bacteria</taxon>
        <taxon>Bacillati</taxon>
        <taxon>Actinomycetota</taxon>
        <taxon>Actinomycetes</taxon>
        <taxon>Kitasatosporales</taxon>
        <taxon>Streptomycetaceae</taxon>
        <taxon>Streptomyces</taxon>
    </lineage>
</organism>
<dbReference type="PANTHER" id="PTHR36220:SF1">
    <property type="entry name" value="GAMMA TUBULIN COMPLEX COMPONENT C-TERMINAL DOMAIN-CONTAINING PROTEIN"/>
    <property type="match status" value="1"/>
</dbReference>
<feature type="chain" id="PRO_5046336502" description="VCBS repeat-containing protein" evidence="4">
    <location>
        <begin position="36"/>
        <end position="524"/>
    </location>
</feature>
<gene>
    <name evidence="5" type="ORF">GCM10023257_04080</name>
</gene>
<keyword evidence="3" id="KW-0325">Glycoprotein</keyword>
<keyword evidence="2" id="KW-0677">Repeat</keyword>
<evidence type="ECO:0000313" key="6">
    <source>
        <dbReference type="Proteomes" id="UP001500610"/>
    </source>
</evidence>
<keyword evidence="1 4" id="KW-0732">Signal</keyword>
<protein>
    <recommendedName>
        <fullName evidence="7">VCBS repeat-containing protein</fullName>
    </recommendedName>
</protein>
<dbReference type="Gene3D" id="2.130.10.130">
    <property type="entry name" value="Integrin alpha, N-terminal"/>
    <property type="match status" value="1"/>
</dbReference>
<dbReference type="InterPro" id="IPR013517">
    <property type="entry name" value="FG-GAP"/>
</dbReference>
<dbReference type="Proteomes" id="UP001500610">
    <property type="component" value="Unassembled WGS sequence"/>
</dbReference>